<proteinExistence type="predicted"/>
<feature type="transmembrane region" description="Helical" evidence="1">
    <location>
        <begin position="135"/>
        <end position="152"/>
    </location>
</feature>
<protein>
    <submittedName>
        <fullName evidence="2">Conjugal transfer protein TraD</fullName>
    </submittedName>
</protein>
<feature type="transmembrane region" description="Helical" evidence="1">
    <location>
        <begin position="94"/>
        <end position="123"/>
    </location>
</feature>
<keyword evidence="1" id="KW-0472">Membrane</keyword>
<evidence type="ECO:0000313" key="2">
    <source>
        <dbReference type="EMBL" id="SPM45988.1"/>
    </source>
</evidence>
<dbReference type="AlphaFoldDB" id="A0A2R8F420"/>
<keyword evidence="1" id="KW-1133">Transmembrane helix</keyword>
<dbReference type="Proteomes" id="UP000244889">
    <property type="component" value="Unassembled WGS sequence"/>
</dbReference>
<organism evidence="2 3">
    <name type="scientific">Orientia tsutsugamushi</name>
    <name type="common">Rickettsia tsutsugamushi</name>
    <dbReference type="NCBI Taxonomy" id="784"/>
    <lineage>
        <taxon>Bacteria</taxon>
        <taxon>Pseudomonadati</taxon>
        <taxon>Pseudomonadota</taxon>
        <taxon>Alphaproteobacteria</taxon>
        <taxon>Rickettsiales</taxon>
        <taxon>Rickettsiaceae</taxon>
        <taxon>Rickettsieae</taxon>
        <taxon>Orientia</taxon>
    </lineage>
</organism>
<reference evidence="3" key="1">
    <citation type="submission" date="2018-03" db="EMBL/GenBank/DDBJ databases">
        <authorList>
            <person name="Batty M. E."/>
            <person name="Batty M E."/>
        </authorList>
    </citation>
    <scope>NUCLEOTIDE SEQUENCE [LARGE SCALE GENOMIC DNA]</scope>
</reference>
<sequence>MLLFLNQLSLHPNVQNHWTTIGKDIFDKEQQNKAAVILKFTSEPDENTKRHIRLHGLKWNSFRQELYIHYYFTLFFKFNTSCIDKSYIQQLSQLIIQISIILLPNLFLLQALSSFTFSFTFYLSPSFMPSALPSLYLSSFTFSFTFSFLSAVRVYNLRLLYYPIYALTLVHRLLVRLHSN</sequence>
<evidence type="ECO:0000313" key="3">
    <source>
        <dbReference type="Proteomes" id="UP000244889"/>
    </source>
</evidence>
<accession>A0A2R8F420</accession>
<name>A0A2R8F420_ORITS</name>
<evidence type="ECO:0000256" key="1">
    <source>
        <dbReference type="SAM" id="Phobius"/>
    </source>
</evidence>
<keyword evidence="1" id="KW-0812">Transmembrane</keyword>
<dbReference type="EMBL" id="OOHR01000018">
    <property type="protein sequence ID" value="SPM45988.1"/>
    <property type="molecule type" value="Genomic_DNA"/>
</dbReference>
<gene>
    <name evidence="2" type="primary">traD</name>
    <name evidence="2" type="ORF">FPW1038_02208</name>
</gene>